<sequence length="155" mass="16798">MPHSQNGWVAGTVRKLGGLDTSPVPGTTIRLPQGVRRGDVATVLLHVAGQFHRTVEPLHAGQCWGYAYRRIRGSTVFSNHASGTAIDLNAPAHPMGAEGTFTPKQVVAIRRILAFCNGTVRWGGDYHGRTDEMHFEIVGNASDVAPIAKKIEHRL</sequence>
<keyword evidence="3" id="KW-1185">Reference proteome</keyword>
<accession>A0ABQ3YXS4</accession>
<name>A0ABQ3YXS4_9ACTN</name>
<feature type="domain" description="Peptidase M15C" evidence="1">
    <location>
        <begin position="73"/>
        <end position="137"/>
    </location>
</feature>
<proteinExistence type="predicted"/>
<dbReference type="InterPro" id="IPR039561">
    <property type="entry name" value="Peptidase_M15C"/>
</dbReference>
<comment type="caution">
    <text evidence="2">The sequence shown here is derived from an EMBL/GenBank/DDBJ whole genome shotgun (WGS) entry which is preliminary data.</text>
</comment>
<evidence type="ECO:0000313" key="3">
    <source>
        <dbReference type="Proteomes" id="UP000637628"/>
    </source>
</evidence>
<dbReference type="EMBL" id="BOML01000031">
    <property type="protein sequence ID" value="GIE02390.1"/>
    <property type="molecule type" value="Genomic_DNA"/>
</dbReference>
<dbReference type="Proteomes" id="UP000637628">
    <property type="component" value="Unassembled WGS sequence"/>
</dbReference>
<protein>
    <recommendedName>
        <fullName evidence="1">Peptidase M15C domain-containing protein</fullName>
    </recommendedName>
</protein>
<dbReference type="Pfam" id="PF13539">
    <property type="entry name" value="Peptidase_M15_4"/>
    <property type="match status" value="1"/>
</dbReference>
<evidence type="ECO:0000313" key="2">
    <source>
        <dbReference type="EMBL" id="GIE02390.1"/>
    </source>
</evidence>
<dbReference type="RefSeq" id="WP_203728136.1">
    <property type="nucleotide sequence ID" value="NZ_BAAATX010000001.1"/>
</dbReference>
<evidence type="ECO:0000259" key="1">
    <source>
        <dbReference type="Pfam" id="PF13539"/>
    </source>
</evidence>
<gene>
    <name evidence="2" type="ORF">Adu01nite_37400</name>
</gene>
<dbReference type="InterPro" id="IPR009045">
    <property type="entry name" value="Zn_M74/Hedgehog-like"/>
</dbReference>
<reference evidence="2 3" key="1">
    <citation type="submission" date="2021-01" db="EMBL/GenBank/DDBJ databases">
        <title>Whole genome shotgun sequence of Actinoplanes durhamensis NBRC 14914.</title>
        <authorList>
            <person name="Komaki H."/>
            <person name="Tamura T."/>
        </authorList>
    </citation>
    <scope>NUCLEOTIDE SEQUENCE [LARGE SCALE GENOMIC DNA]</scope>
    <source>
        <strain evidence="2 3">NBRC 14914</strain>
    </source>
</reference>
<dbReference type="SUPFAM" id="SSF55166">
    <property type="entry name" value="Hedgehog/DD-peptidase"/>
    <property type="match status" value="1"/>
</dbReference>
<organism evidence="2 3">
    <name type="scientific">Paractinoplanes durhamensis</name>
    <dbReference type="NCBI Taxonomy" id="113563"/>
    <lineage>
        <taxon>Bacteria</taxon>
        <taxon>Bacillati</taxon>
        <taxon>Actinomycetota</taxon>
        <taxon>Actinomycetes</taxon>
        <taxon>Micromonosporales</taxon>
        <taxon>Micromonosporaceae</taxon>
        <taxon>Paractinoplanes</taxon>
    </lineage>
</organism>
<dbReference type="Gene3D" id="3.30.1380.10">
    <property type="match status" value="1"/>
</dbReference>